<dbReference type="PRINTS" id="PR00367">
    <property type="entry name" value="ETHRSPELEMNT"/>
</dbReference>
<organism evidence="10 11">
    <name type="scientific">Canna indica</name>
    <name type="common">Indian-shot</name>
    <dbReference type="NCBI Taxonomy" id="4628"/>
    <lineage>
        <taxon>Eukaryota</taxon>
        <taxon>Viridiplantae</taxon>
        <taxon>Streptophyta</taxon>
        <taxon>Embryophyta</taxon>
        <taxon>Tracheophyta</taxon>
        <taxon>Spermatophyta</taxon>
        <taxon>Magnoliopsida</taxon>
        <taxon>Liliopsida</taxon>
        <taxon>Zingiberales</taxon>
        <taxon>Cannaceae</taxon>
        <taxon>Canna</taxon>
    </lineage>
</organism>
<keyword evidence="2" id="KW-0805">Transcription regulation</keyword>
<dbReference type="Pfam" id="PF00847">
    <property type="entry name" value="AP2"/>
    <property type="match status" value="1"/>
</dbReference>
<reference evidence="10 11" key="1">
    <citation type="submission" date="2023-10" db="EMBL/GenBank/DDBJ databases">
        <title>Chromosome-scale genome assembly provides insights into flower coloration mechanisms of Canna indica.</title>
        <authorList>
            <person name="Li C."/>
        </authorList>
    </citation>
    <scope>NUCLEOTIDE SEQUENCE [LARGE SCALE GENOMIC DNA]</scope>
    <source>
        <tissue evidence="10">Flower</tissue>
    </source>
</reference>
<comment type="similarity">
    <text evidence="7">Belongs to the AP2/ERF transcription factor family. ERF subfamily.</text>
</comment>
<dbReference type="PROSITE" id="PS51032">
    <property type="entry name" value="AP2_ERF"/>
    <property type="match status" value="1"/>
</dbReference>
<name>A0AAQ3Q147_9LILI</name>
<dbReference type="InterPro" id="IPR036955">
    <property type="entry name" value="AP2/ERF_dom_sf"/>
</dbReference>
<evidence type="ECO:0000256" key="8">
    <source>
        <dbReference type="SAM" id="MobiDB-lite"/>
    </source>
</evidence>
<feature type="region of interest" description="Disordered" evidence="8">
    <location>
        <begin position="1"/>
        <end position="38"/>
    </location>
</feature>
<dbReference type="GO" id="GO:0005634">
    <property type="term" value="C:nucleus"/>
    <property type="evidence" value="ECO:0007669"/>
    <property type="project" value="UniProtKB-SubCell"/>
</dbReference>
<protein>
    <recommendedName>
        <fullName evidence="9">AP2/ERF domain-containing protein</fullName>
    </recommendedName>
</protein>
<keyword evidence="3" id="KW-0238">DNA-binding</keyword>
<dbReference type="GO" id="GO:0003677">
    <property type="term" value="F:DNA binding"/>
    <property type="evidence" value="ECO:0007669"/>
    <property type="project" value="UniProtKB-KW"/>
</dbReference>
<keyword evidence="11" id="KW-1185">Reference proteome</keyword>
<sequence>MPLHEASTIKVASKRKAGVGAGGGKKSQVNVDGDGGKQHLSYRGVRMRNWGKWVSEIRKPRKKSQIWMGTFPTAEMEARTHDVAAMTIKG</sequence>
<evidence type="ECO:0000256" key="6">
    <source>
        <dbReference type="ARBA" id="ARBA00023242"/>
    </source>
</evidence>
<evidence type="ECO:0000256" key="3">
    <source>
        <dbReference type="ARBA" id="ARBA00023125"/>
    </source>
</evidence>
<evidence type="ECO:0000256" key="4">
    <source>
        <dbReference type="ARBA" id="ARBA00023159"/>
    </source>
</evidence>
<evidence type="ECO:0000256" key="1">
    <source>
        <dbReference type="ARBA" id="ARBA00004123"/>
    </source>
</evidence>
<dbReference type="EMBL" id="CP136890">
    <property type="protein sequence ID" value="WOK94343.1"/>
    <property type="molecule type" value="Genomic_DNA"/>
</dbReference>
<dbReference type="Proteomes" id="UP001327560">
    <property type="component" value="Chromosome 1"/>
</dbReference>
<evidence type="ECO:0000256" key="5">
    <source>
        <dbReference type="ARBA" id="ARBA00023163"/>
    </source>
</evidence>
<evidence type="ECO:0000313" key="11">
    <source>
        <dbReference type="Proteomes" id="UP001327560"/>
    </source>
</evidence>
<dbReference type="InterPro" id="IPR051032">
    <property type="entry name" value="AP2/ERF_TF_ERF_subfamily"/>
</dbReference>
<dbReference type="PANTHER" id="PTHR31985:SF292">
    <property type="entry name" value="AP2_ERF DOMAIN-CONTAINING PROTEIN"/>
    <property type="match status" value="1"/>
</dbReference>
<feature type="domain" description="AP2/ERF" evidence="9">
    <location>
        <begin position="41"/>
        <end position="90"/>
    </location>
</feature>
<dbReference type="SUPFAM" id="SSF54171">
    <property type="entry name" value="DNA-binding domain"/>
    <property type="match status" value="1"/>
</dbReference>
<dbReference type="InterPro" id="IPR016177">
    <property type="entry name" value="DNA-bd_dom_sf"/>
</dbReference>
<dbReference type="AlphaFoldDB" id="A0AAQ3Q147"/>
<evidence type="ECO:0000256" key="7">
    <source>
        <dbReference type="ARBA" id="ARBA00024343"/>
    </source>
</evidence>
<evidence type="ECO:0000259" key="9">
    <source>
        <dbReference type="PROSITE" id="PS51032"/>
    </source>
</evidence>
<keyword evidence="4" id="KW-0010">Activator</keyword>
<comment type="subcellular location">
    <subcellularLocation>
        <location evidence="1">Nucleus</location>
    </subcellularLocation>
</comment>
<keyword evidence="6" id="KW-0539">Nucleus</keyword>
<keyword evidence="5" id="KW-0804">Transcription</keyword>
<dbReference type="PANTHER" id="PTHR31985">
    <property type="entry name" value="ETHYLENE-RESPONSIVE TRANSCRIPTION FACTOR ERF042-RELATED"/>
    <property type="match status" value="1"/>
</dbReference>
<gene>
    <name evidence="10" type="ORF">Cni_G03045</name>
</gene>
<evidence type="ECO:0000313" key="10">
    <source>
        <dbReference type="EMBL" id="WOK94343.1"/>
    </source>
</evidence>
<dbReference type="Gene3D" id="3.30.730.10">
    <property type="entry name" value="AP2/ERF domain"/>
    <property type="match status" value="1"/>
</dbReference>
<evidence type="ECO:0000256" key="2">
    <source>
        <dbReference type="ARBA" id="ARBA00023015"/>
    </source>
</evidence>
<dbReference type="InterPro" id="IPR001471">
    <property type="entry name" value="AP2/ERF_dom"/>
</dbReference>
<dbReference type="GO" id="GO:0003700">
    <property type="term" value="F:DNA-binding transcription factor activity"/>
    <property type="evidence" value="ECO:0007669"/>
    <property type="project" value="InterPro"/>
</dbReference>
<dbReference type="SMART" id="SM00380">
    <property type="entry name" value="AP2"/>
    <property type="match status" value="1"/>
</dbReference>
<dbReference type="CDD" id="cd00018">
    <property type="entry name" value="AP2"/>
    <property type="match status" value="1"/>
</dbReference>
<accession>A0AAQ3Q147</accession>
<proteinExistence type="inferred from homology"/>